<organism evidence="2 3">
    <name type="scientific">Williamsia maris</name>
    <dbReference type="NCBI Taxonomy" id="72806"/>
    <lineage>
        <taxon>Bacteria</taxon>
        <taxon>Bacillati</taxon>
        <taxon>Actinomycetota</taxon>
        <taxon>Actinomycetes</taxon>
        <taxon>Mycobacteriales</taxon>
        <taxon>Nocardiaceae</taxon>
        <taxon>Williamsia</taxon>
    </lineage>
</organism>
<accession>A0ABT1HJM3</accession>
<dbReference type="EMBL" id="JAMTCJ010000004">
    <property type="protein sequence ID" value="MCP2178140.1"/>
    <property type="molecule type" value="Genomic_DNA"/>
</dbReference>
<comment type="caution">
    <text evidence="2">The sequence shown here is derived from an EMBL/GenBank/DDBJ whole genome shotgun (WGS) entry which is preliminary data.</text>
</comment>
<feature type="transmembrane region" description="Helical" evidence="1">
    <location>
        <begin position="44"/>
        <end position="62"/>
    </location>
</feature>
<proteinExistence type="predicted"/>
<reference evidence="2 3" key="1">
    <citation type="submission" date="2022-06" db="EMBL/GenBank/DDBJ databases">
        <title>Genomic Encyclopedia of Archaeal and Bacterial Type Strains, Phase II (KMG-II): from individual species to whole genera.</title>
        <authorList>
            <person name="Goeker M."/>
        </authorList>
    </citation>
    <scope>NUCLEOTIDE SEQUENCE [LARGE SCALE GENOMIC DNA]</scope>
    <source>
        <strain evidence="2 3">DSM 44693</strain>
    </source>
</reference>
<keyword evidence="1" id="KW-1133">Transmembrane helix</keyword>
<gene>
    <name evidence="2" type="ORF">LX13_003981</name>
</gene>
<keyword evidence="1" id="KW-0472">Membrane</keyword>
<feature type="transmembrane region" description="Helical" evidence="1">
    <location>
        <begin position="20"/>
        <end position="38"/>
    </location>
</feature>
<dbReference type="Proteomes" id="UP001206895">
    <property type="component" value="Unassembled WGS sequence"/>
</dbReference>
<sequence length="74" mass="7745">MSDTNDGGRTVARWLIQRPFNLRLATTGVAVSLALVAWRAWPSVAAGIALIYAIIAGGAIATGKSDLYEPGTTE</sequence>
<dbReference type="RefSeq" id="WP_253663090.1">
    <property type="nucleotide sequence ID" value="NZ_BAAAJQ010000003.1"/>
</dbReference>
<protein>
    <submittedName>
        <fullName evidence="2">Uncharacterized protein</fullName>
    </submittedName>
</protein>
<keyword evidence="1" id="KW-0812">Transmembrane</keyword>
<evidence type="ECO:0000256" key="1">
    <source>
        <dbReference type="SAM" id="Phobius"/>
    </source>
</evidence>
<keyword evidence="3" id="KW-1185">Reference proteome</keyword>
<evidence type="ECO:0000313" key="2">
    <source>
        <dbReference type="EMBL" id="MCP2178140.1"/>
    </source>
</evidence>
<name>A0ABT1HJM3_9NOCA</name>
<evidence type="ECO:0000313" key="3">
    <source>
        <dbReference type="Proteomes" id="UP001206895"/>
    </source>
</evidence>